<evidence type="ECO:0000256" key="2">
    <source>
        <dbReference type="SAM" id="MobiDB-lite"/>
    </source>
</evidence>
<protein>
    <submittedName>
        <fullName evidence="3">Uncharacterized protein</fullName>
    </submittedName>
</protein>
<keyword evidence="1" id="KW-0175">Coiled coil</keyword>
<evidence type="ECO:0000313" key="4">
    <source>
        <dbReference type="Proteomes" id="UP001497453"/>
    </source>
</evidence>
<name>A0ABP1CV54_9APHY</name>
<accession>A0ABP1CV54</accession>
<organism evidence="3 4">
    <name type="scientific">Somion occarium</name>
    <dbReference type="NCBI Taxonomy" id="3059160"/>
    <lineage>
        <taxon>Eukaryota</taxon>
        <taxon>Fungi</taxon>
        <taxon>Dikarya</taxon>
        <taxon>Basidiomycota</taxon>
        <taxon>Agaricomycotina</taxon>
        <taxon>Agaricomycetes</taxon>
        <taxon>Polyporales</taxon>
        <taxon>Cerrenaceae</taxon>
        <taxon>Somion</taxon>
    </lineage>
</organism>
<feature type="compositionally biased region" description="Polar residues" evidence="2">
    <location>
        <begin position="1"/>
        <end position="22"/>
    </location>
</feature>
<keyword evidence="4" id="KW-1185">Reference proteome</keyword>
<gene>
    <name evidence="3" type="ORF">GFSPODELE1_LOCUS2729</name>
</gene>
<reference evidence="4" key="1">
    <citation type="submission" date="2024-04" db="EMBL/GenBank/DDBJ databases">
        <authorList>
            <person name="Shaw F."/>
            <person name="Minotto A."/>
        </authorList>
    </citation>
    <scope>NUCLEOTIDE SEQUENCE [LARGE SCALE GENOMIC DNA]</scope>
</reference>
<evidence type="ECO:0000256" key="1">
    <source>
        <dbReference type="SAM" id="Coils"/>
    </source>
</evidence>
<dbReference type="Proteomes" id="UP001497453">
    <property type="component" value="Chromosome 11"/>
</dbReference>
<feature type="region of interest" description="Disordered" evidence="2">
    <location>
        <begin position="1"/>
        <end position="23"/>
    </location>
</feature>
<dbReference type="EMBL" id="OZ037954">
    <property type="protein sequence ID" value="CAL1699550.1"/>
    <property type="molecule type" value="Genomic_DNA"/>
</dbReference>
<evidence type="ECO:0000313" key="3">
    <source>
        <dbReference type="EMBL" id="CAL1699550.1"/>
    </source>
</evidence>
<sequence length="130" mass="14667">MEAPSTNVQVASNNNQSTNDKQTALDIISETFPPFDHRGKIVAPFDNETKRDAEFQESLSIMLLALMLEFHAWSSARPMQESDRTADALEKEINELMGTEKEQEKTRQRLKDFVERIKMALAALTALVPG</sequence>
<proteinExistence type="predicted"/>
<feature type="coiled-coil region" evidence="1">
    <location>
        <begin position="79"/>
        <end position="109"/>
    </location>
</feature>